<comment type="caution">
    <text evidence="6">The sequence shown here is derived from an EMBL/GenBank/DDBJ whole genome shotgun (WGS) entry which is preliminary data.</text>
</comment>
<dbReference type="AlphaFoldDB" id="A0A2T9JQS9"/>
<name>A0A2T9JQS9_9CAUL</name>
<dbReference type="FunFam" id="1.10.10.10:FF:000001">
    <property type="entry name" value="LysR family transcriptional regulator"/>
    <property type="match status" value="1"/>
</dbReference>
<dbReference type="PROSITE" id="PS50931">
    <property type="entry name" value="HTH_LYSR"/>
    <property type="match status" value="1"/>
</dbReference>
<dbReference type="EMBL" id="QDKP01000017">
    <property type="protein sequence ID" value="PVM85996.1"/>
    <property type="molecule type" value="Genomic_DNA"/>
</dbReference>
<gene>
    <name evidence="6" type="ORF">DDF65_06120</name>
</gene>
<dbReference type="InterPro" id="IPR005119">
    <property type="entry name" value="LysR_subst-bd"/>
</dbReference>
<organism evidence="6 7">
    <name type="scientific">Caulobacter radicis</name>
    <dbReference type="NCBI Taxonomy" id="2172650"/>
    <lineage>
        <taxon>Bacteria</taxon>
        <taxon>Pseudomonadati</taxon>
        <taxon>Pseudomonadota</taxon>
        <taxon>Alphaproteobacteria</taxon>
        <taxon>Caulobacterales</taxon>
        <taxon>Caulobacteraceae</taxon>
        <taxon>Caulobacter</taxon>
    </lineage>
</organism>
<keyword evidence="3" id="KW-0238">DNA-binding</keyword>
<keyword evidence="4" id="KW-0804">Transcription</keyword>
<comment type="similarity">
    <text evidence="1">Belongs to the LysR transcriptional regulatory family.</text>
</comment>
<evidence type="ECO:0000256" key="3">
    <source>
        <dbReference type="ARBA" id="ARBA00023125"/>
    </source>
</evidence>
<dbReference type="InterPro" id="IPR036388">
    <property type="entry name" value="WH-like_DNA-bd_sf"/>
</dbReference>
<keyword evidence="7" id="KW-1185">Reference proteome</keyword>
<dbReference type="InterPro" id="IPR058163">
    <property type="entry name" value="LysR-type_TF_proteobact-type"/>
</dbReference>
<accession>A0A2T9JQS9</accession>
<dbReference type="InterPro" id="IPR036390">
    <property type="entry name" value="WH_DNA-bd_sf"/>
</dbReference>
<dbReference type="GO" id="GO:0003677">
    <property type="term" value="F:DNA binding"/>
    <property type="evidence" value="ECO:0007669"/>
    <property type="project" value="UniProtKB-KW"/>
</dbReference>
<dbReference type="SUPFAM" id="SSF53850">
    <property type="entry name" value="Periplasmic binding protein-like II"/>
    <property type="match status" value="1"/>
</dbReference>
<evidence type="ECO:0000313" key="6">
    <source>
        <dbReference type="EMBL" id="PVM85996.1"/>
    </source>
</evidence>
<feature type="domain" description="HTH lysR-type" evidence="5">
    <location>
        <begin position="9"/>
        <end position="66"/>
    </location>
</feature>
<dbReference type="PANTHER" id="PTHR30537:SF5">
    <property type="entry name" value="HTH-TYPE TRANSCRIPTIONAL ACTIVATOR TTDR-RELATED"/>
    <property type="match status" value="1"/>
</dbReference>
<evidence type="ECO:0000313" key="7">
    <source>
        <dbReference type="Proteomes" id="UP000244913"/>
    </source>
</evidence>
<dbReference type="Proteomes" id="UP000244913">
    <property type="component" value="Unassembled WGS sequence"/>
</dbReference>
<reference evidence="6 7" key="1">
    <citation type="submission" date="2018-04" db="EMBL/GenBank/DDBJ databases">
        <title>The genome sequence of Caulobacter sp. 736.</title>
        <authorList>
            <person name="Gao J."/>
            <person name="Sun J."/>
        </authorList>
    </citation>
    <scope>NUCLEOTIDE SEQUENCE [LARGE SCALE GENOMIC DNA]</scope>
    <source>
        <strain evidence="6 7">736</strain>
    </source>
</reference>
<evidence type="ECO:0000256" key="2">
    <source>
        <dbReference type="ARBA" id="ARBA00023015"/>
    </source>
</evidence>
<dbReference type="Pfam" id="PF00126">
    <property type="entry name" value="HTH_1"/>
    <property type="match status" value="1"/>
</dbReference>
<sequence>MDKMNNPLENAAGLSAFIDAVETGSFSAAARKAGATPSSVSKSVARLEARLGVQLFARSTRTLTLTPEGAAYFERVMPLLRALGEAQDVVQTAAAATGRLRVSMPTDLGRLLLDPLTRVFMPRHPGVKLELDMSDRHVDLIREGYDLALRAGQVEESDLVVRSLGAAPLTLVASPEHLDRHGRPKTLAELATARHVGYRLGGRPFPIRFADGATLSPEGVLDCDSGFALRAAAVNGVGVAQLLRWTVDEDIRAGRLEVVMPNAPLPVVPLRMLHAFGRFQPLRARLFSDFVAEQLAAMARNPS</sequence>
<protein>
    <submittedName>
        <fullName evidence="6">LysR family transcriptional regulator</fullName>
    </submittedName>
</protein>
<dbReference type="Gene3D" id="1.10.10.10">
    <property type="entry name" value="Winged helix-like DNA-binding domain superfamily/Winged helix DNA-binding domain"/>
    <property type="match status" value="1"/>
</dbReference>
<keyword evidence="2" id="KW-0805">Transcription regulation</keyword>
<evidence type="ECO:0000256" key="4">
    <source>
        <dbReference type="ARBA" id="ARBA00023163"/>
    </source>
</evidence>
<dbReference type="PANTHER" id="PTHR30537">
    <property type="entry name" value="HTH-TYPE TRANSCRIPTIONAL REGULATOR"/>
    <property type="match status" value="1"/>
</dbReference>
<dbReference type="GO" id="GO:0003700">
    <property type="term" value="F:DNA-binding transcription factor activity"/>
    <property type="evidence" value="ECO:0007669"/>
    <property type="project" value="InterPro"/>
</dbReference>
<dbReference type="InterPro" id="IPR000847">
    <property type="entry name" value="LysR_HTH_N"/>
</dbReference>
<dbReference type="SUPFAM" id="SSF46785">
    <property type="entry name" value="Winged helix' DNA-binding domain"/>
    <property type="match status" value="1"/>
</dbReference>
<proteinExistence type="inferred from homology"/>
<dbReference type="CDD" id="cd08422">
    <property type="entry name" value="PBP2_CrgA_like"/>
    <property type="match status" value="1"/>
</dbReference>
<dbReference type="Gene3D" id="3.40.190.290">
    <property type="match status" value="1"/>
</dbReference>
<evidence type="ECO:0000256" key="1">
    <source>
        <dbReference type="ARBA" id="ARBA00009437"/>
    </source>
</evidence>
<dbReference type="Pfam" id="PF03466">
    <property type="entry name" value="LysR_substrate"/>
    <property type="match status" value="1"/>
</dbReference>
<evidence type="ECO:0000259" key="5">
    <source>
        <dbReference type="PROSITE" id="PS50931"/>
    </source>
</evidence>